<keyword evidence="1" id="KW-1133">Transmembrane helix</keyword>
<evidence type="ECO:0000256" key="1">
    <source>
        <dbReference type="SAM" id="Phobius"/>
    </source>
</evidence>
<keyword evidence="1" id="KW-0472">Membrane</keyword>
<keyword evidence="3" id="KW-1185">Reference proteome</keyword>
<evidence type="ECO:0000313" key="3">
    <source>
        <dbReference type="Proteomes" id="UP000272025"/>
    </source>
</evidence>
<dbReference type="RefSeq" id="XP_028469812.1">
    <property type="nucleotide sequence ID" value="XM_028615434.1"/>
</dbReference>
<dbReference type="GeneID" id="39583911"/>
<dbReference type="Proteomes" id="UP000272025">
    <property type="component" value="Unassembled WGS sequence"/>
</dbReference>
<dbReference type="AlphaFoldDB" id="A0A3N2Q5M8"/>
<feature type="transmembrane region" description="Helical" evidence="1">
    <location>
        <begin position="12"/>
        <end position="36"/>
    </location>
</feature>
<accession>A0A3N2Q5M8</accession>
<name>A0A3N2Q5M8_SODAK</name>
<sequence length="91" mass="10410">MVFSNLDYSAGYCVYATIISIHVLFNITGHIFTTLIRIIKMTKEQKSWPWIFTNVRGESRIGIRVVLERVGVLLSKRLGIASNAQLIRKEN</sequence>
<gene>
    <name evidence="2" type="ORF">SODALDRAFT_5183</name>
</gene>
<proteinExistence type="predicted"/>
<keyword evidence="1" id="KW-0812">Transmembrane</keyword>
<dbReference type="EMBL" id="ML119051">
    <property type="protein sequence ID" value="ROT42006.1"/>
    <property type="molecule type" value="Genomic_DNA"/>
</dbReference>
<organism evidence="2 3">
    <name type="scientific">Sodiomyces alkalinus (strain CBS 110278 / VKM F-3762 / F11)</name>
    <name type="common">Alkaliphilic filamentous fungus</name>
    <dbReference type="NCBI Taxonomy" id="1314773"/>
    <lineage>
        <taxon>Eukaryota</taxon>
        <taxon>Fungi</taxon>
        <taxon>Dikarya</taxon>
        <taxon>Ascomycota</taxon>
        <taxon>Pezizomycotina</taxon>
        <taxon>Sordariomycetes</taxon>
        <taxon>Hypocreomycetidae</taxon>
        <taxon>Glomerellales</taxon>
        <taxon>Plectosphaerellaceae</taxon>
        <taxon>Sodiomyces</taxon>
    </lineage>
</organism>
<protein>
    <submittedName>
        <fullName evidence="2">Uncharacterized protein</fullName>
    </submittedName>
</protein>
<evidence type="ECO:0000313" key="2">
    <source>
        <dbReference type="EMBL" id="ROT42006.1"/>
    </source>
</evidence>
<reference evidence="2 3" key="1">
    <citation type="journal article" date="2018" name="Mol. Ecol.">
        <title>The obligate alkalophilic soda-lake fungus Sodiomyces alkalinus has shifted to a protein diet.</title>
        <authorList>
            <person name="Grum-Grzhimaylo A.A."/>
            <person name="Falkoski D.L."/>
            <person name="van den Heuvel J."/>
            <person name="Valero-Jimenez C.A."/>
            <person name="Min B."/>
            <person name="Choi I.G."/>
            <person name="Lipzen A."/>
            <person name="Daum C.G."/>
            <person name="Aanen D.K."/>
            <person name="Tsang A."/>
            <person name="Henrissat B."/>
            <person name="Bilanenko E.N."/>
            <person name="de Vries R.P."/>
            <person name="van Kan J.A.L."/>
            <person name="Grigoriev I.V."/>
            <person name="Debets A.J.M."/>
        </authorList>
    </citation>
    <scope>NUCLEOTIDE SEQUENCE [LARGE SCALE GENOMIC DNA]</scope>
    <source>
        <strain evidence="2 3">F11</strain>
    </source>
</reference>